<gene>
    <name evidence="1" type="ORF">Patl1_03902</name>
</gene>
<accession>A0ACC1BTU1</accession>
<name>A0ACC1BTU1_9ROSI</name>
<evidence type="ECO:0000313" key="2">
    <source>
        <dbReference type="Proteomes" id="UP001164250"/>
    </source>
</evidence>
<protein>
    <submittedName>
        <fullName evidence="1">Uncharacterized protein</fullName>
    </submittedName>
</protein>
<organism evidence="1 2">
    <name type="scientific">Pistacia atlantica</name>
    <dbReference type="NCBI Taxonomy" id="434234"/>
    <lineage>
        <taxon>Eukaryota</taxon>
        <taxon>Viridiplantae</taxon>
        <taxon>Streptophyta</taxon>
        <taxon>Embryophyta</taxon>
        <taxon>Tracheophyta</taxon>
        <taxon>Spermatophyta</taxon>
        <taxon>Magnoliopsida</taxon>
        <taxon>eudicotyledons</taxon>
        <taxon>Gunneridae</taxon>
        <taxon>Pentapetalae</taxon>
        <taxon>rosids</taxon>
        <taxon>malvids</taxon>
        <taxon>Sapindales</taxon>
        <taxon>Anacardiaceae</taxon>
        <taxon>Pistacia</taxon>
    </lineage>
</organism>
<proteinExistence type="predicted"/>
<dbReference type="Proteomes" id="UP001164250">
    <property type="component" value="Chromosome 3"/>
</dbReference>
<comment type="caution">
    <text evidence="1">The sequence shown here is derived from an EMBL/GenBank/DDBJ whole genome shotgun (WGS) entry which is preliminary data.</text>
</comment>
<keyword evidence="2" id="KW-1185">Reference proteome</keyword>
<dbReference type="EMBL" id="CM047899">
    <property type="protein sequence ID" value="KAJ0102470.1"/>
    <property type="molecule type" value="Genomic_DNA"/>
</dbReference>
<sequence length="72" mass="8632">MQHVQHPLQGHRIDALDLWLLMPNLKKTSISCGQQLIYRESLPYIKVSRYLYKTNKTTNHVIRYVFIDLVYE</sequence>
<evidence type="ECO:0000313" key="1">
    <source>
        <dbReference type="EMBL" id="KAJ0102470.1"/>
    </source>
</evidence>
<reference evidence="2" key="1">
    <citation type="journal article" date="2023" name="G3 (Bethesda)">
        <title>Genome assembly and association tests identify interacting loci associated with vigor, precocity, and sex in interspecific pistachio rootstocks.</title>
        <authorList>
            <person name="Palmer W."/>
            <person name="Jacygrad E."/>
            <person name="Sagayaradj S."/>
            <person name="Cavanaugh K."/>
            <person name="Han R."/>
            <person name="Bertier L."/>
            <person name="Beede B."/>
            <person name="Kafkas S."/>
            <person name="Golino D."/>
            <person name="Preece J."/>
            <person name="Michelmore R."/>
        </authorList>
    </citation>
    <scope>NUCLEOTIDE SEQUENCE [LARGE SCALE GENOMIC DNA]</scope>
</reference>